<protein>
    <recommendedName>
        <fullName evidence="3">BTB domain-containing protein</fullName>
    </recommendedName>
</protein>
<dbReference type="EMBL" id="OIVN01001657">
    <property type="protein sequence ID" value="SPC96290.1"/>
    <property type="molecule type" value="Genomic_DNA"/>
</dbReference>
<dbReference type="InterPro" id="IPR011333">
    <property type="entry name" value="SKP1/BTB/POZ_sf"/>
</dbReference>
<gene>
    <name evidence="4" type="ORF">FSB_LOCUS24172</name>
</gene>
<evidence type="ECO:0000256" key="2">
    <source>
        <dbReference type="SAM" id="MobiDB-lite"/>
    </source>
</evidence>
<accession>A0A2N9GA14</accession>
<dbReference type="InterPro" id="IPR000210">
    <property type="entry name" value="BTB/POZ_dom"/>
</dbReference>
<feature type="domain" description="BTB" evidence="3">
    <location>
        <begin position="98"/>
        <end position="173"/>
    </location>
</feature>
<dbReference type="SMART" id="SM00225">
    <property type="entry name" value="BTB"/>
    <property type="match status" value="1"/>
</dbReference>
<evidence type="ECO:0000256" key="1">
    <source>
        <dbReference type="ARBA" id="ARBA00004906"/>
    </source>
</evidence>
<dbReference type="FunFam" id="1.25.40.420:FF:000026">
    <property type="entry name" value="BTB/POZ domain-containing protein"/>
    <property type="match status" value="1"/>
</dbReference>
<dbReference type="PANTHER" id="PTHR24413">
    <property type="entry name" value="SPECKLE-TYPE POZ PROTEIN"/>
    <property type="match status" value="1"/>
</dbReference>
<name>A0A2N9GA14_FAGSY</name>
<dbReference type="PROSITE" id="PS50097">
    <property type="entry name" value="BTB"/>
    <property type="match status" value="1"/>
</dbReference>
<dbReference type="CDD" id="cd18186">
    <property type="entry name" value="BTB_POZ_ZBTB_KLHL-like"/>
    <property type="match status" value="1"/>
</dbReference>
<dbReference type="SUPFAM" id="SSF54695">
    <property type="entry name" value="POZ domain"/>
    <property type="match status" value="1"/>
</dbReference>
<comment type="pathway">
    <text evidence="1">Protein modification; protein ubiquitination.</text>
</comment>
<dbReference type="Gene3D" id="1.25.40.420">
    <property type="match status" value="1"/>
</dbReference>
<reference evidence="4" key="1">
    <citation type="submission" date="2018-02" db="EMBL/GenBank/DDBJ databases">
        <authorList>
            <person name="Cohen D.B."/>
            <person name="Kent A.D."/>
        </authorList>
    </citation>
    <scope>NUCLEOTIDE SEQUENCE</scope>
</reference>
<dbReference type="Pfam" id="PF00651">
    <property type="entry name" value="BTB"/>
    <property type="match status" value="1"/>
</dbReference>
<feature type="region of interest" description="Disordered" evidence="2">
    <location>
        <begin position="1"/>
        <end position="29"/>
    </location>
</feature>
<feature type="compositionally biased region" description="Basic residues" evidence="2">
    <location>
        <begin position="1"/>
        <end position="11"/>
    </location>
</feature>
<proteinExistence type="predicted"/>
<evidence type="ECO:0000313" key="4">
    <source>
        <dbReference type="EMBL" id="SPC96290.1"/>
    </source>
</evidence>
<dbReference type="AlphaFoldDB" id="A0A2N9GA14"/>
<sequence length="279" mass="31592">MMQRCRHRVRSVRVTSDESDTSESGSSETETETMRCVSCLESYESCNAGTCKECYEEANETEEELKRQIEDLKAKVAFLKFWSPIDHHHSRPNGPCFTDVVLVASSDENSSGFAVPVPAHKAVLVSRSPVFKAMLENEMEESRSGTIKIGDVSYDALRAFVNYMYTAEACLDEQMGYDLLVLAEKYQVKHLKAHCEKFLVSKLNWDNSILCYAFAHQHSAKHMLDAALSLITDNMDKLTKREEYVELVEKDPRLIVEIYEAYLSKQVNTAAPKDSSSKS</sequence>
<dbReference type="Gene3D" id="3.30.710.10">
    <property type="entry name" value="Potassium Channel Kv1.1, Chain A"/>
    <property type="match status" value="1"/>
</dbReference>
<organism evidence="4">
    <name type="scientific">Fagus sylvatica</name>
    <name type="common">Beechnut</name>
    <dbReference type="NCBI Taxonomy" id="28930"/>
    <lineage>
        <taxon>Eukaryota</taxon>
        <taxon>Viridiplantae</taxon>
        <taxon>Streptophyta</taxon>
        <taxon>Embryophyta</taxon>
        <taxon>Tracheophyta</taxon>
        <taxon>Spermatophyta</taxon>
        <taxon>Magnoliopsida</taxon>
        <taxon>eudicotyledons</taxon>
        <taxon>Gunneridae</taxon>
        <taxon>Pentapetalae</taxon>
        <taxon>rosids</taxon>
        <taxon>fabids</taxon>
        <taxon>Fagales</taxon>
        <taxon>Fagaceae</taxon>
        <taxon>Fagus</taxon>
    </lineage>
</organism>
<evidence type="ECO:0000259" key="3">
    <source>
        <dbReference type="PROSITE" id="PS50097"/>
    </source>
</evidence>